<dbReference type="RefSeq" id="WP_388038373.1">
    <property type="nucleotide sequence ID" value="NZ_JBHUEK010000018.1"/>
</dbReference>
<dbReference type="PRINTS" id="PR00368">
    <property type="entry name" value="FADPNR"/>
</dbReference>
<evidence type="ECO:0000313" key="9">
    <source>
        <dbReference type="Proteomes" id="UP001597227"/>
    </source>
</evidence>
<evidence type="ECO:0000256" key="6">
    <source>
        <dbReference type="ARBA" id="ARBA00023284"/>
    </source>
</evidence>
<evidence type="ECO:0000313" key="8">
    <source>
        <dbReference type="EMBL" id="MFD1779329.1"/>
    </source>
</evidence>
<evidence type="ECO:0000259" key="7">
    <source>
        <dbReference type="PROSITE" id="PS50206"/>
    </source>
</evidence>
<dbReference type="SMART" id="SM00450">
    <property type="entry name" value="RHOD"/>
    <property type="match status" value="1"/>
</dbReference>
<dbReference type="PROSITE" id="PS50206">
    <property type="entry name" value="RHODANESE_3"/>
    <property type="match status" value="1"/>
</dbReference>
<accession>A0ABW4MNZ5</accession>
<feature type="domain" description="Rhodanese" evidence="7">
    <location>
        <begin position="462"/>
        <end position="552"/>
    </location>
</feature>
<reference evidence="9" key="1">
    <citation type="journal article" date="2019" name="Int. J. Syst. Evol. Microbiol.">
        <title>The Global Catalogue of Microorganisms (GCM) 10K type strain sequencing project: providing services to taxonomists for standard genome sequencing and annotation.</title>
        <authorList>
            <consortium name="The Broad Institute Genomics Platform"/>
            <consortium name="The Broad Institute Genome Sequencing Center for Infectious Disease"/>
            <person name="Wu L."/>
            <person name="Ma J."/>
        </authorList>
    </citation>
    <scope>NUCLEOTIDE SEQUENCE [LARGE SCALE GENOMIC DNA]</scope>
    <source>
        <strain evidence="9">CCUG 15531</strain>
    </source>
</reference>
<dbReference type="Proteomes" id="UP001597227">
    <property type="component" value="Unassembled WGS sequence"/>
</dbReference>
<dbReference type="InterPro" id="IPR004099">
    <property type="entry name" value="Pyr_nucl-diS_OxRdtase_dimer"/>
</dbReference>
<comment type="cofactor">
    <cofactor evidence="1">
        <name>FAD</name>
        <dbReference type="ChEBI" id="CHEBI:57692"/>
    </cofactor>
</comment>
<dbReference type="InterPro" id="IPR036188">
    <property type="entry name" value="FAD/NAD-bd_sf"/>
</dbReference>
<dbReference type="SUPFAM" id="SSF51905">
    <property type="entry name" value="FAD/NAD(P)-binding domain"/>
    <property type="match status" value="2"/>
</dbReference>
<dbReference type="PRINTS" id="PR00411">
    <property type="entry name" value="PNDRDTASEI"/>
</dbReference>
<dbReference type="Pfam" id="PF02852">
    <property type="entry name" value="Pyr_redox_dim"/>
    <property type="match status" value="1"/>
</dbReference>
<dbReference type="InterPro" id="IPR016156">
    <property type="entry name" value="FAD/NAD-linked_Rdtase_dimer_sf"/>
</dbReference>
<keyword evidence="9" id="KW-1185">Reference proteome</keyword>
<sequence length="564" mass="62338">MSKRVLVVGGVAGGASVAARVRRLDESAEVIMFEKGPHVSFSNCSLPYHLSGIVEDSEKLVLMSPDMFRNRYNIEARVHQEVIQINRDKKTITVKDIMKDTTYEEKYDKLVLSPGAKPIRPNIEGINNSNVFTVRNVVDIERIDQYIKHNGIKDIAVIGGGFIGVEVAENLKLADYNVTLVEFANQVMAPFDYDMAQILHKEMADHGVKLVLDDGLAKIGDGFITTNSGKKIEAQAVVLAIGVRPETSLATEAGLEIGETGAIKVDHNYVTSDKDIYAVGDAIEVYHRLLRKPTRLALAGPAQKQARAAADHMYGIPSKNIGVIGSSSIHLFELNAASTGINAKVAEQAGIQYDYVYLMPGDKVGLMPNSNPMHFKLIFEYPTGRILGAQAIGKGNVDKRIDVIATMITMNGTLEDLKDLELTYSPMLGTAKDVVNHAALVGLNLLQGRYKEVKVSQVRELVENNAFIVDAREKGEYKAGHFNNAVNIPLSEFRNRLDEIPKDQPVYIHCRSGQRSYNMVLALQHLGYENVYNISGSYLGVNLYEYFNDVVTGRDKIVTEYNFK</sequence>
<evidence type="ECO:0000256" key="4">
    <source>
        <dbReference type="ARBA" id="ARBA00022827"/>
    </source>
</evidence>
<dbReference type="InterPro" id="IPR036873">
    <property type="entry name" value="Rhodanese-like_dom_sf"/>
</dbReference>
<dbReference type="Pfam" id="PF07992">
    <property type="entry name" value="Pyr_redox_2"/>
    <property type="match status" value="1"/>
</dbReference>
<dbReference type="InterPro" id="IPR023753">
    <property type="entry name" value="FAD/NAD-binding_dom"/>
</dbReference>
<dbReference type="PANTHER" id="PTHR43429">
    <property type="entry name" value="PYRIDINE NUCLEOTIDE-DISULFIDE OXIDOREDUCTASE DOMAIN-CONTAINING"/>
    <property type="match status" value="1"/>
</dbReference>
<dbReference type="SUPFAM" id="SSF52821">
    <property type="entry name" value="Rhodanese/Cell cycle control phosphatase"/>
    <property type="match status" value="1"/>
</dbReference>
<dbReference type="EMBL" id="JBHUEK010000018">
    <property type="protein sequence ID" value="MFD1779329.1"/>
    <property type="molecule type" value="Genomic_DNA"/>
</dbReference>
<gene>
    <name evidence="8" type="ORF">ACFSFW_11675</name>
</gene>
<comment type="caution">
    <text evidence="8">The sequence shown here is derived from an EMBL/GenBank/DDBJ whole genome shotgun (WGS) entry which is preliminary data.</text>
</comment>
<dbReference type="Gene3D" id="3.50.50.60">
    <property type="entry name" value="FAD/NAD(P)-binding domain"/>
    <property type="match status" value="2"/>
</dbReference>
<dbReference type="CDD" id="cd00158">
    <property type="entry name" value="RHOD"/>
    <property type="match status" value="1"/>
</dbReference>
<evidence type="ECO:0000256" key="3">
    <source>
        <dbReference type="ARBA" id="ARBA00022630"/>
    </source>
</evidence>
<protein>
    <submittedName>
        <fullName evidence="8">FAD-dependent oxidoreductase</fullName>
    </submittedName>
</protein>
<organism evidence="8 9">
    <name type="scientific">Fredinandcohnia salidurans</name>
    <dbReference type="NCBI Taxonomy" id="2595041"/>
    <lineage>
        <taxon>Bacteria</taxon>
        <taxon>Bacillati</taxon>
        <taxon>Bacillota</taxon>
        <taxon>Bacilli</taxon>
        <taxon>Bacillales</taxon>
        <taxon>Bacillaceae</taxon>
        <taxon>Fredinandcohnia</taxon>
    </lineage>
</organism>
<evidence type="ECO:0000256" key="2">
    <source>
        <dbReference type="ARBA" id="ARBA00009130"/>
    </source>
</evidence>
<dbReference type="Pfam" id="PF00581">
    <property type="entry name" value="Rhodanese"/>
    <property type="match status" value="1"/>
</dbReference>
<dbReference type="PANTHER" id="PTHR43429:SF1">
    <property type="entry name" value="NAD(P)H SULFUR OXIDOREDUCTASE (COA-DEPENDENT)"/>
    <property type="match status" value="1"/>
</dbReference>
<dbReference type="Gene3D" id="3.40.250.10">
    <property type="entry name" value="Rhodanese-like domain"/>
    <property type="match status" value="1"/>
</dbReference>
<dbReference type="SUPFAM" id="SSF55424">
    <property type="entry name" value="FAD/NAD-linked reductases, dimerisation (C-terminal) domain"/>
    <property type="match status" value="1"/>
</dbReference>
<keyword evidence="4" id="KW-0274">FAD</keyword>
<dbReference type="InterPro" id="IPR001763">
    <property type="entry name" value="Rhodanese-like_dom"/>
</dbReference>
<keyword evidence="3" id="KW-0285">Flavoprotein</keyword>
<comment type="similarity">
    <text evidence="2">Belongs to the class-III pyridine nucleotide-disulfide oxidoreductase family.</text>
</comment>
<proteinExistence type="inferred from homology"/>
<keyword evidence="6" id="KW-0676">Redox-active center</keyword>
<dbReference type="InterPro" id="IPR050260">
    <property type="entry name" value="FAD-bd_OxRdtase"/>
</dbReference>
<keyword evidence="5" id="KW-0560">Oxidoreductase</keyword>
<evidence type="ECO:0000256" key="1">
    <source>
        <dbReference type="ARBA" id="ARBA00001974"/>
    </source>
</evidence>
<name>A0ABW4MNZ5_9BACI</name>
<evidence type="ECO:0000256" key="5">
    <source>
        <dbReference type="ARBA" id="ARBA00023002"/>
    </source>
</evidence>